<dbReference type="EMBL" id="AY915513">
    <property type="protein sequence ID" value="AAX30734.2"/>
    <property type="molecule type" value="mRNA"/>
</dbReference>
<evidence type="ECO:0000313" key="2">
    <source>
        <dbReference type="EMBL" id="AAX30734.2"/>
    </source>
</evidence>
<proteinExistence type="evidence at transcript level"/>
<name>Q5BRV1_SCHJA</name>
<protein>
    <submittedName>
        <fullName evidence="2">SJCHGC07275 protein</fullName>
    </submittedName>
</protein>
<reference evidence="2" key="1">
    <citation type="submission" date="2005-01" db="EMBL/GenBank/DDBJ databases">
        <authorList>
            <person name="Han Z."/>
        </authorList>
    </citation>
    <scope>NUCLEOTIDE SEQUENCE</scope>
</reference>
<sequence length="80" mass="9241">MKERLLKSIDAYDKLFDRLITLRRMHKEQAETQQFVQMHGDTEYFNDNFSESDITSDTSSLSGESITSSMSQGSLRTLRS</sequence>
<feature type="non-terminal residue" evidence="2">
    <location>
        <position position="80"/>
    </location>
</feature>
<feature type="region of interest" description="Disordered" evidence="1">
    <location>
        <begin position="47"/>
        <end position="80"/>
    </location>
</feature>
<accession>Q5BRV1</accession>
<dbReference type="AlphaFoldDB" id="Q5BRV1"/>
<feature type="compositionally biased region" description="Low complexity" evidence="1">
    <location>
        <begin position="55"/>
        <end position="71"/>
    </location>
</feature>
<organism evidence="2">
    <name type="scientific">Schistosoma japonicum</name>
    <name type="common">Blood fluke</name>
    <dbReference type="NCBI Taxonomy" id="6182"/>
    <lineage>
        <taxon>Eukaryota</taxon>
        <taxon>Metazoa</taxon>
        <taxon>Spiralia</taxon>
        <taxon>Lophotrochozoa</taxon>
        <taxon>Platyhelminthes</taxon>
        <taxon>Trematoda</taxon>
        <taxon>Digenea</taxon>
        <taxon>Strigeidida</taxon>
        <taxon>Schistosomatoidea</taxon>
        <taxon>Schistosomatidae</taxon>
        <taxon>Schistosoma</taxon>
    </lineage>
</organism>
<reference evidence="2" key="2">
    <citation type="journal article" date="2006" name="PLoS Pathog.">
        <title>New perspectives on host-parasite interplay by comparative transcriptomic and proteomic analyses of Schistosoma japonicum.</title>
        <authorList>
            <person name="Liu F."/>
            <person name="Lu J."/>
            <person name="Hu W."/>
            <person name="Wang S.Y."/>
            <person name="Cui S.J."/>
            <person name="Chi M."/>
            <person name="Yan Q."/>
            <person name="Wang X.R."/>
            <person name="Song H.D."/>
            <person name="Xu X.N."/>
            <person name="Wang J.J."/>
            <person name="Zhang X.L."/>
            <person name="Zhang X."/>
            <person name="Wang Z.Q."/>
            <person name="Xue C.L."/>
            <person name="Brindley P.J."/>
            <person name="McManus D.P."/>
            <person name="Yang P.Y."/>
            <person name="Feng Z."/>
            <person name="Chen Z."/>
            <person name="Han Z.G."/>
        </authorList>
    </citation>
    <scope>NUCLEOTIDE SEQUENCE</scope>
</reference>
<evidence type="ECO:0000256" key="1">
    <source>
        <dbReference type="SAM" id="MobiDB-lite"/>
    </source>
</evidence>